<dbReference type="Pfam" id="PF01180">
    <property type="entry name" value="DHO_dh"/>
    <property type="match status" value="1"/>
</dbReference>
<comment type="catalytic activity">
    <reaction evidence="17">
        <text>5,6-dihydrouracil + NAD(+) = uracil + NADH + H(+)</text>
        <dbReference type="Rhea" id="RHEA:20189"/>
        <dbReference type="ChEBI" id="CHEBI:15378"/>
        <dbReference type="ChEBI" id="CHEBI:15901"/>
        <dbReference type="ChEBI" id="CHEBI:17568"/>
        <dbReference type="ChEBI" id="CHEBI:57540"/>
        <dbReference type="ChEBI" id="CHEBI:57945"/>
        <dbReference type="EC" id="1.3.1.1"/>
    </reaction>
</comment>
<evidence type="ECO:0000256" key="14">
    <source>
        <dbReference type="ARBA" id="ARBA00030119"/>
    </source>
</evidence>
<evidence type="ECO:0000256" key="17">
    <source>
        <dbReference type="ARBA" id="ARBA00048792"/>
    </source>
</evidence>
<dbReference type="Gene3D" id="3.20.20.70">
    <property type="entry name" value="Aldolase class I"/>
    <property type="match status" value="1"/>
</dbReference>
<evidence type="ECO:0000256" key="1">
    <source>
        <dbReference type="ARBA" id="ARBA00001694"/>
    </source>
</evidence>
<dbReference type="GO" id="GO:0004159">
    <property type="term" value="F:dihydropyrimidine dehydrogenase (NAD+) activity"/>
    <property type="evidence" value="ECO:0007669"/>
    <property type="project" value="UniProtKB-EC"/>
</dbReference>
<proteinExistence type="inferred from homology"/>
<evidence type="ECO:0000256" key="12">
    <source>
        <dbReference type="ARBA" id="ARBA00023004"/>
    </source>
</evidence>
<dbReference type="SUPFAM" id="SSF51395">
    <property type="entry name" value="FMN-linked oxidoreductases"/>
    <property type="match status" value="1"/>
</dbReference>
<evidence type="ECO:0000256" key="9">
    <source>
        <dbReference type="ARBA" id="ARBA00022643"/>
    </source>
</evidence>
<evidence type="ECO:0000256" key="19">
    <source>
        <dbReference type="ARBA" id="ARBA00049714"/>
    </source>
</evidence>
<evidence type="ECO:0000259" key="21">
    <source>
        <dbReference type="PROSITE" id="PS51379"/>
    </source>
</evidence>
<keyword evidence="11" id="KW-0560">Oxidoreductase</keyword>
<evidence type="ECO:0000256" key="5">
    <source>
        <dbReference type="ARBA" id="ARBA00010804"/>
    </source>
</evidence>
<comment type="cofactor">
    <cofactor evidence="2">
        <name>FMN</name>
        <dbReference type="ChEBI" id="CHEBI:58210"/>
    </cofactor>
</comment>
<dbReference type="GO" id="GO:0051536">
    <property type="term" value="F:iron-sulfur cluster binding"/>
    <property type="evidence" value="ECO:0007669"/>
    <property type="project" value="UniProtKB-KW"/>
</dbReference>
<sequence>MADLRINLAGISSPNPFWLASAPPTNTGYQVQRAFEAGWGGAVWKTLGDPIINTSSRFAAVHFNGQRVAGFNNIELITDRPLEINLKEIYETKKRFPDHAVVVSLMVEPKQEKWHEIVKKVEAVGVDGLELNFGCPHGMAERGMGSASGQQPDLVEMQTMWVKEVAQTPVIVKLTPNITDITATAKAAVRGGADAISLINTINSLAGVDLDTWNTIPHVGGKGAHGGYCGPAVKPIALNMVAECARNPLVGVPISGIGGVSNWRDAVEFLLMGSTGVQVCTAAMHHGFSIVEDMIDGLNNYLDDKGLQSVNELIGKSVSRYSDWGDLDLNYAVVARIEQDNCIVCNKCHIACEDTSHQCIERHTDENGAAYLKVREEDCVGCNLCSIVCPVEGAISMVEIPASEMPLSWNMRQAAIGALSTPGTDKGSKDSDSKEAV</sequence>
<keyword evidence="12" id="KW-0408">Iron</keyword>
<keyword evidence="23" id="KW-1185">Reference proteome</keyword>
<evidence type="ECO:0000256" key="7">
    <source>
        <dbReference type="ARBA" id="ARBA00011911"/>
    </source>
</evidence>
<reference evidence="22 23" key="1">
    <citation type="submission" date="2018-07" db="EMBL/GenBank/DDBJ databases">
        <title>Genomic Encyclopedia of Type Strains, Phase III (KMG-III): the genomes of soil and plant-associated and newly described type strains.</title>
        <authorList>
            <person name="Whitman W."/>
        </authorList>
    </citation>
    <scope>NUCLEOTIDE SEQUENCE [LARGE SCALE GENOMIC DNA]</scope>
    <source>
        <strain evidence="22 23">CECT 7506</strain>
    </source>
</reference>
<dbReference type="EC" id="1.3.98.1" evidence="7"/>
<dbReference type="PROSITE" id="PS00198">
    <property type="entry name" value="4FE4S_FER_1"/>
    <property type="match status" value="1"/>
</dbReference>
<evidence type="ECO:0000313" key="22">
    <source>
        <dbReference type="EMBL" id="RCW43352.1"/>
    </source>
</evidence>
<evidence type="ECO:0000256" key="10">
    <source>
        <dbReference type="ARBA" id="ARBA00022723"/>
    </source>
</evidence>
<dbReference type="FunFam" id="3.20.20.70:FF:000027">
    <property type="entry name" value="Dihydropyrimidine dehydrogenase [NADP(+)]"/>
    <property type="match status" value="1"/>
</dbReference>
<comment type="subunit">
    <text evidence="19">Heterotetramer of 2 PreA and 2 PreT subunits.</text>
</comment>
<dbReference type="Gene3D" id="3.30.70.20">
    <property type="match status" value="1"/>
</dbReference>
<feature type="domain" description="4Fe-4S ferredoxin-type" evidence="21">
    <location>
        <begin position="370"/>
        <end position="400"/>
    </location>
</feature>
<dbReference type="InterPro" id="IPR005720">
    <property type="entry name" value="Dihydroorotate_DH_cat"/>
</dbReference>
<comment type="function">
    <text evidence="18">Involved in pyrimidine base degradation. Catalyzes physiologically the reduction of uracil to 5,6-dihydrouracil (DHU) by using NADH as a specific cosubstrate. It also catalyzes the reverse reaction and the reduction of thymine to 5,6-dihydrothymine (DHT).</text>
</comment>
<evidence type="ECO:0000256" key="11">
    <source>
        <dbReference type="ARBA" id="ARBA00023002"/>
    </source>
</evidence>
<comment type="catalytic activity">
    <reaction evidence="16">
        <text>5,6-dihydrothymine + NAD(+) = thymine + NADH + H(+)</text>
        <dbReference type="Rhea" id="RHEA:28791"/>
        <dbReference type="ChEBI" id="CHEBI:15378"/>
        <dbReference type="ChEBI" id="CHEBI:17821"/>
        <dbReference type="ChEBI" id="CHEBI:27468"/>
        <dbReference type="ChEBI" id="CHEBI:57540"/>
        <dbReference type="ChEBI" id="CHEBI:57945"/>
        <dbReference type="EC" id="1.3.1.1"/>
    </reaction>
</comment>
<evidence type="ECO:0000256" key="15">
    <source>
        <dbReference type="ARBA" id="ARBA00032722"/>
    </source>
</evidence>
<comment type="subunit">
    <text evidence="6">Homodimer.</text>
</comment>
<organism evidence="22 23">
    <name type="scientific">Paenibacillus prosopidis</name>
    <dbReference type="NCBI Taxonomy" id="630520"/>
    <lineage>
        <taxon>Bacteria</taxon>
        <taxon>Bacillati</taxon>
        <taxon>Bacillota</taxon>
        <taxon>Bacilli</taxon>
        <taxon>Bacillales</taxon>
        <taxon>Paenibacillaceae</taxon>
        <taxon>Paenibacillus</taxon>
    </lineage>
</organism>
<dbReference type="InterPro" id="IPR017900">
    <property type="entry name" value="4Fe4S_Fe_S_CS"/>
</dbReference>
<dbReference type="Pfam" id="PF14697">
    <property type="entry name" value="Fer4_21"/>
    <property type="match status" value="1"/>
</dbReference>
<keyword evidence="9" id="KW-0288">FMN</keyword>
<evidence type="ECO:0000256" key="6">
    <source>
        <dbReference type="ARBA" id="ARBA00011738"/>
    </source>
</evidence>
<comment type="similarity">
    <text evidence="5">Belongs to the dihydropyrimidine dehydrogenase family.</text>
</comment>
<dbReference type="OrthoDB" id="9794954at2"/>
<evidence type="ECO:0000256" key="3">
    <source>
        <dbReference type="ARBA" id="ARBA00004725"/>
    </source>
</evidence>
<evidence type="ECO:0000256" key="20">
    <source>
        <dbReference type="ARBA" id="ARBA00049728"/>
    </source>
</evidence>
<comment type="similarity">
    <text evidence="4">Belongs to the dihydroorotate dehydrogenase family. Type 1 subfamily.</text>
</comment>
<dbReference type="InterPro" id="IPR017896">
    <property type="entry name" value="4Fe4S_Fe-S-bd"/>
</dbReference>
<dbReference type="GO" id="GO:0005737">
    <property type="term" value="C:cytoplasm"/>
    <property type="evidence" value="ECO:0007669"/>
    <property type="project" value="InterPro"/>
</dbReference>
<evidence type="ECO:0000256" key="16">
    <source>
        <dbReference type="ARBA" id="ARBA00047685"/>
    </source>
</evidence>
<evidence type="ECO:0000256" key="13">
    <source>
        <dbReference type="ARBA" id="ARBA00023014"/>
    </source>
</evidence>
<dbReference type="AlphaFoldDB" id="A0A368VR67"/>
<evidence type="ECO:0000256" key="8">
    <source>
        <dbReference type="ARBA" id="ARBA00022630"/>
    </source>
</evidence>
<accession>A0A368VR67</accession>
<dbReference type="RefSeq" id="WP_114381945.1">
    <property type="nucleotide sequence ID" value="NZ_QPJD01000013.1"/>
</dbReference>
<dbReference type="PANTHER" id="PTHR43073">
    <property type="entry name" value="DIHYDROPYRIMIDINE DEHYDROGENASE [NADP(+)]"/>
    <property type="match status" value="1"/>
</dbReference>
<protein>
    <recommendedName>
        <fullName evidence="15">Dihydrothymine dehydrogenase</fullName>
        <ecNumber evidence="20">1.3.1.1</ecNumber>
        <ecNumber evidence="7">1.3.98.1</ecNumber>
    </recommendedName>
    <alternativeName>
        <fullName evidence="14">Dihydrouracil dehydrogenase</fullName>
    </alternativeName>
</protein>
<dbReference type="PROSITE" id="PS51379">
    <property type="entry name" value="4FE4S_FER_2"/>
    <property type="match status" value="1"/>
</dbReference>
<comment type="pathway">
    <text evidence="3">Pyrimidine metabolism; UMP biosynthesis via de novo pathway.</text>
</comment>
<keyword evidence="10" id="KW-0479">Metal-binding</keyword>
<dbReference type="Proteomes" id="UP000252415">
    <property type="component" value="Unassembled WGS sequence"/>
</dbReference>
<evidence type="ECO:0000256" key="18">
    <source>
        <dbReference type="ARBA" id="ARBA00049578"/>
    </source>
</evidence>
<dbReference type="NCBIfam" id="NF006183">
    <property type="entry name" value="PRK08318.1"/>
    <property type="match status" value="1"/>
</dbReference>
<dbReference type="PANTHER" id="PTHR43073:SF2">
    <property type="entry name" value="DIHYDROPYRIMIDINE DEHYDROGENASE [NADP(+)]"/>
    <property type="match status" value="1"/>
</dbReference>
<dbReference type="SUPFAM" id="SSF54862">
    <property type="entry name" value="4Fe-4S ferredoxins"/>
    <property type="match status" value="1"/>
</dbReference>
<comment type="catalytic activity">
    <reaction evidence="1">
        <text>(S)-dihydroorotate + fumarate = orotate + succinate</text>
        <dbReference type="Rhea" id="RHEA:30059"/>
        <dbReference type="ChEBI" id="CHEBI:29806"/>
        <dbReference type="ChEBI" id="CHEBI:30031"/>
        <dbReference type="ChEBI" id="CHEBI:30839"/>
        <dbReference type="ChEBI" id="CHEBI:30864"/>
        <dbReference type="EC" id="1.3.98.1"/>
    </reaction>
</comment>
<evidence type="ECO:0000256" key="4">
    <source>
        <dbReference type="ARBA" id="ARBA00008008"/>
    </source>
</evidence>
<evidence type="ECO:0000256" key="2">
    <source>
        <dbReference type="ARBA" id="ARBA00001917"/>
    </source>
</evidence>
<dbReference type="EC" id="1.3.1.1" evidence="20"/>
<dbReference type="GO" id="GO:0046872">
    <property type="term" value="F:metal ion binding"/>
    <property type="evidence" value="ECO:0007669"/>
    <property type="project" value="UniProtKB-KW"/>
</dbReference>
<gene>
    <name evidence="22" type="ORF">DFP97_11323</name>
</gene>
<comment type="caution">
    <text evidence="22">The sequence shown here is derived from an EMBL/GenBank/DDBJ whole genome shotgun (WGS) entry which is preliminary data.</text>
</comment>
<dbReference type="GO" id="GO:1990663">
    <property type="term" value="F:dihydroorotate dehydrogenase (fumarate) activity"/>
    <property type="evidence" value="ECO:0007669"/>
    <property type="project" value="UniProtKB-EC"/>
</dbReference>
<keyword evidence="8" id="KW-0285">Flavoprotein</keyword>
<keyword evidence="13" id="KW-0411">Iron-sulfur</keyword>
<dbReference type="InterPro" id="IPR013785">
    <property type="entry name" value="Aldolase_TIM"/>
</dbReference>
<evidence type="ECO:0000313" key="23">
    <source>
        <dbReference type="Proteomes" id="UP000252415"/>
    </source>
</evidence>
<dbReference type="EMBL" id="QPJD01000013">
    <property type="protein sequence ID" value="RCW43352.1"/>
    <property type="molecule type" value="Genomic_DNA"/>
</dbReference>
<dbReference type="CDD" id="cd02940">
    <property type="entry name" value="DHPD_FMN"/>
    <property type="match status" value="1"/>
</dbReference>
<name>A0A368VR67_9BACL</name>